<dbReference type="Pfam" id="PF20230">
    <property type="entry name" value="DUF6588"/>
    <property type="match status" value="1"/>
</dbReference>
<feature type="signal peptide" evidence="1">
    <location>
        <begin position="1"/>
        <end position="25"/>
    </location>
</feature>
<gene>
    <name evidence="2" type="ORF">N7U62_13650</name>
</gene>
<dbReference type="InterPro" id="IPR046495">
    <property type="entry name" value="DUF6588"/>
</dbReference>
<evidence type="ECO:0000313" key="3">
    <source>
        <dbReference type="Proteomes" id="UP001300692"/>
    </source>
</evidence>
<dbReference type="EMBL" id="JAOYOD010000001">
    <property type="protein sequence ID" value="MCV9387721.1"/>
    <property type="molecule type" value="Genomic_DNA"/>
</dbReference>
<accession>A0ABT3CVX5</accession>
<reference evidence="2 3" key="1">
    <citation type="submission" date="2022-10" db="EMBL/GenBank/DDBJ databases">
        <title>Comparative genomics and taxonomic characterization of three novel marine species of genus Reichenbachiella exhibiting antioxidant and polysaccharide degradation activities.</title>
        <authorList>
            <person name="Muhammad N."/>
            <person name="Lee Y.-J."/>
            <person name="Ko J."/>
            <person name="Kim S.-G."/>
        </authorList>
    </citation>
    <scope>NUCLEOTIDE SEQUENCE [LARGE SCALE GENOMIC DNA]</scope>
    <source>
        <strain evidence="2 3">ABR2-5</strain>
    </source>
</reference>
<sequence>MKLNLIKRGSLLMVGCMLGTTLSNAQDLGDMTAFLQAGSEDASTYMGNYLSPVFKGFGYGTANGWYNTAKAHKPLGFDLTFTLNTSFVPDKDLFFDIVETDYNNVTLVDPNNPTTSTLFGDETTTTISSSYDHPDGTVSAEFQTAAGLGLNDSYNGMVPAPMIQLGIGLIKNTDLKVRWMPTLKGQDDYGNESRVSMFGFGLMHDFKQWIPAIKHIPVDMAVMVGYNRINSSAGLWTNGDVMTVSEDAEGSFAINSWTYQLLVSKKLSVLTVYGGLGYNDVRTNLNLTGDYTIDEGQGIVLTDPIDEKFDSKGMRGTLGLRLKLAVITIHTDYTFQEYNTLTAGIGVSIR</sequence>
<feature type="chain" id="PRO_5045488908" description="MetA-pathway of phenol degradation" evidence="1">
    <location>
        <begin position="26"/>
        <end position="350"/>
    </location>
</feature>
<evidence type="ECO:0008006" key="4">
    <source>
        <dbReference type="Google" id="ProtNLM"/>
    </source>
</evidence>
<organism evidence="2 3">
    <name type="scientific">Reichenbachiella ulvae</name>
    <dbReference type="NCBI Taxonomy" id="2980104"/>
    <lineage>
        <taxon>Bacteria</taxon>
        <taxon>Pseudomonadati</taxon>
        <taxon>Bacteroidota</taxon>
        <taxon>Cytophagia</taxon>
        <taxon>Cytophagales</taxon>
        <taxon>Reichenbachiellaceae</taxon>
        <taxon>Reichenbachiella</taxon>
    </lineage>
</organism>
<evidence type="ECO:0000256" key="1">
    <source>
        <dbReference type="SAM" id="SignalP"/>
    </source>
</evidence>
<keyword evidence="3" id="KW-1185">Reference proteome</keyword>
<proteinExistence type="predicted"/>
<keyword evidence="1" id="KW-0732">Signal</keyword>
<name>A0ABT3CVX5_9BACT</name>
<evidence type="ECO:0000313" key="2">
    <source>
        <dbReference type="EMBL" id="MCV9387721.1"/>
    </source>
</evidence>
<dbReference type="Proteomes" id="UP001300692">
    <property type="component" value="Unassembled WGS sequence"/>
</dbReference>
<dbReference type="RefSeq" id="WP_264138541.1">
    <property type="nucleotide sequence ID" value="NZ_JAOYOD010000001.1"/>
</dbReference>
<comment type="caution">
    <text evidence="2">The sequence shown here is derived from an EMBL/GenBank/DDBJ whole genome shotgun (WGS) entry which is preliminary data.</text>
</comment>
<protein>
    <recommendedName>
        <fullName evidence="4">MetA-pathway of phenol degradation</fullName>
    </recommendedName>
</protein>